<dbReference type="EMBL" id="AE005674">
    <property type="protein sequence ID" value="AAN42341.2"/>
    <property type="molecule type" value="Genomic_DNA"/>
</dbReference>
<organism evidence="2 3">
    <name type="scientific">Shigella flexneri</name>
    <dbReference type="NCBI Taxonomy" id="623"/>
    <lineage>
        <taxon>Bacteria</taxon>
        <taxon>Pseudomonadati</taxon>
        <taxon>Pseudomonadota</taxon>
        <taxon>Gammaproteobacteria</taxon>
        <taxon>Enterobacterales</taxon>
        <taxon>Enterobacteriaceae</taxon>
        <taxon>Shigella</taxon>
    </lineage>
</organism>
<evidence type="ECO:0000313" key="2">
    <source>
        <dbReference type="EMBL" id="AAN42341.2"/>
    </source>
</evidence>
<feature type="region of interest" description="Disordered" evidence="1">
    <location>
        <begin position="38"/>
        <end position="80"/>
    </location>
</feature>
<protein>
    <submittedName>
        <fullName evidence="2">DNA-packaging protein</fullName>
    </submittedName>
</protein>
<dbReference type="PaxDb" id="198214-SF0706"/>
<accession>A0A0H2UZC1</accession>
<dbReference type="RefSeq" id="NP_706634.2">
    <property type="nucleotide sequence ID" value="NC_004337.2"/>
</dbReference>
<evidence type="ECO:0000256" key="1">
    <source>
        <dbReference type="SAM" id="MobiDB-lite"/>
    </source>
</evidence>
<dbReference type="RefSeq" id="WP_000201488.1">
    <property type="nucleotide sequence ID" value="NZ_BSBP01000154.1"/>
</dbReference>
<feature type="compositionally biased region" description="Basic and acidic residues" evidence="1">
    <location>
        <begin position="57"/>
        <end position="68"/>
    </location>
</feature>
<accession>A0A0H2VTS0</accession>
<feature type="compositionally biased region" description="Acidic residues" evidence="1">
    <location>
        <begin position="38"/>
        <end position="50"/>
    </location>
</feature>
<dbReference type="KEGG" id="sfl:SF0706"/>
<dbReference type="Gene3D" id="3.40.5.70">
    <property type="entry name" value="DNA packaging chaperone protein FI, C-terminal beta-strand domain"/>
    <property type="match status" value="1"/>
</dbReference>
<sequence>MATKEENLKRLCELAERLGREPDVSGSAADIAQRVAELEEELGDAGEVAEPDTYSPSKDDPTAHKGESVPEQPGIVTGDETGQVTVVALATLHTKCNGSVIFVSPGTSFRVSAEVAASMAAGGLAKRQ</sequence>
<accession>A0A2G3EJH6</accession>
<dbReference type="Pfam" id="PF14000">
    <property type="entry name" value="Packaging_FI"/>
    <property type="match status" value="1"/>
</dbReference>
<name>A0A0H2VTS0_SHIFL</name>
<evidence type="ECO:0000313" key="3">
    <source>
        <dbReference type="Proteomes" id="UP000001006"/>
    </source>
</evidence>
<reference evidence="2 3" key="1">
    <citation type="journal article" date="2002" name="Nucleic Acids Res.">
        <title>Genome sequence of Shigella flexneri 2a: insights into pathogenicity through comparison with genomes of Escherichia coli K12 and O157.</title>
        <authorList>
            <person name="Jin Q."/>
            <person name="Yuan Z."/>
            <person name="Xu J."/>
            <person name="Wang Y."/>
            <person name="Shen Y."/>
            <person name="Lu W."/>
            <person name="Wang J."/>
            <person name="Liu H."/>
            <person name="Yang J."/>
            <person name="Yang F."/>
            <person name="Zhang X."/>
            <person name="Zhang J."/>
            <person name="Yang G."/>
            <person name="Wu H."/>
            <person name="Qu D."/>
            <person name="Dong J."/>
            <person name="Sun L."/>
            <person name="Xue Y."/>
            <person name="Zhao A."/>
            <person name="Gao Y."/>
            <person name="Zhu J."/>
            <person name="Kan B."/>
            <person name="Ding K."/>
            <person name="Chen S."/>
            <person name="Cheng H."/>
            <person name="Yao Z."/>
            <person name="He B."/>
            <person name="Chen R."/>
            <person name="Ma D."/>
            <person name="Qiang B."/>
            <person name="Wen Y."/>
            <person name="Hou Y."/>
            <person name="Yu J."/>
        </authorList>
    </citation>
    <scope>NUCLEOTIDE SEQUENCE [LARGE SCALE GENOMIC DNA]</scope>
    <source>
        <strain evidence="3">301 / Serotype 2a</strain>
    </source>
</reference>
<dbReference type="AlphaFoldDB" id="A0A0H2VTS0"/>
<dbReference type="PATRIC" id="fig|198214.7.peg.823"/>
<dbReference type="InterPro" id="IPR043043">
    <property type="entry name" value="Packaging_FI_C"/>
</dbReference>
<dbReference type="InterPro" id="IPR025147">
    <property type="entry name" value="Packaging_FI"/>
</dbReference>
<gene>
    <name evidence="2" type="ordered locus">SF0706</name>
</gene>
<proteinExistence type="predicted"/>
<keyword evidence="3" id="KW-1185">Reference proteome</keyword>
<dbReference type="Proteomes" id="UP000001006">
    <property type="component" value="Chromosome"/>
</dbReference>
<dbReference type="GeneID" id="1023691"/>